<evidence type="ECO:0000256" key="9">
    <source>
        <dbReference type="ARBA" id="ARBA00023237"/>
    </source>
</evidence>
<feature type="compositionally biased region" description="Low complexity" evidence="12">
    <location>
        <begin position="59"/>
        <end position="80"/>
    </location>
</feature>
<feature type="signal peptide" evidence="13">
    <location>
        <begin position="1"/>
        <end position="34"/>
    </location>
</feature>
<dbReference type="Gene3D" id="2.170.130.10">
    <property type="entry name" value="TonB-dependent receptor, plug domain"/>
    <property type="match status" value="1"/>
</dbReference>
<protein>
    <submittedName>
        <fullName evidence="16">TonB-dependent receptor</fullName>
    </submittedName>
</protein>
<comment type="similarity">
    <text evidence="2 10 11">Belongs to the TonB-dependent receptor family.</text>
</comment>
<keyword evidence="13" id="KW-0732">Signal</keyword>
<keyword evidence="4 10" id="KW-1134">Transmembrane beta strand</keyword>
<keyword evidence="8 16" id="KW-0675">Receptor</keyword>
<dbReference type="Pfam" id="PF00593">
    <property type="entry name" value="TonB_dep_Rec_b-barrel"/>
    <property type="match status" value="1"/>
</dbReference>
<dbReference type="NCBIfam" id="TIGR01782">
    <property type="entry name" value="TonB-Xanth-Caul"/>
    <property type="match status" value="1"/>
</dbReference>
<dbReference type="InterPro" id="IPR000531">
    <property type="entry name" value="Beta-barrel_TonB"/>
</dbReference>
<dbReference type="RefSeq" id="WP_229474414.1">
    <property type="nucleotide sequence ID" value="NZ_VLLB01000004.1"/>
</dbReference>
<dbReference type="InterPro" id="IPR036942">
    <property type="entry name" value="Beta-barrel_TonB_sf"/>
</dbReference>
<organism evidence="16 17">
    <name type="scientific">Pseudoduganella lurida</name>
    <dbReference type="NCBI Taxonomy" id="1036180"/>
    <lineage>
        <taxon>Bacteria</taxon>
        <taxon>Pseudomonadati</taxon>
        <taxon>Pseudomonadota</taxon>
        <taxon>Betaproteobacteria</taxon>
        <taxon>Burkholderiales</taxon>
        <taxon>Oxalobacteraceae</taxon>
        <taxon>Telluria group</taxon>
        <taxon>Pseudoduganella</taxon>
    </lineage>
</organism>
<gene>
    <name evidence="16" type="ORF">IP91_02880</name>
</gene>
<evidence type="ECO:0000256" key="7">
    <source>
        <dbReference type="ARBA" id="ARBA00023136"/>
    </source>
</evidence>
<dbReference type="GO" id="GO:0009279">
    <property type="term" value="C:cell outer membrane"/>
    <property type="evidence" value="ECO:0007669"/>
    <property type="project" value="UniProtKB-SubCell"/>
</dbReference>
<evidence type="ECO:0000256" key="2">
    <source>
        <dbReference type="ARBA" id="ARBA00009810"/>
    </source>
</evidence>
<evidence type="ECO:0000259" key="14">
    <source>
        <dbReference type="Pfam" id="PF00593"/>
    </source>
</evidence>
<evidence type="ECO:0000256" key="3">
    <source>
        <dbReference type="ARBA" id="ARBA00022448"/>
    </source>
</evidence>
<dbReference type="PROSITE" id="PS52016">
    <property type="entry name" value="TONB_DEPENDENT_REC_3"/>
    <property type="match status" value="1"/>
</dbReference>
<evidence type="ECO:0000256" key="13">
    <source>
        <dbReference type="SAM" id="SignalP"/>
    </source>
</evidence>
<feature type="compositionally biased region" description="Polar residues" evidence="12">
    <location>
        <begin position="40"/>
        <end position="56"/>
    </location>
</feature>
<evidence type="ECO:0000256" key="5">
    <source>
        <dbReference type="ARBA" id="ARBA00022692"/>
    </source>
</evidence>
<feature type="domain" description="TonB-dependent receptor plug" evidence="15">
    <location>
        <begin position="123"/>
        <end position="223"/>
    </location>
</feature>
<keyword evidence="3 10" id="KW-0813">Transport</keyword>
<keyword evidence="9 10" id="KW-0998">Cell outer membrane</keyword>
<comment type="caution">
    <text evidence="16">The sequence shown here is derived from an EMBL/GenBank/DDBJ whole genome shotgun (WGS) entry which is preliminary data.</text>
</comment>
<evidence type="ECO:0000256" key="10">
    <source>
        <dbReference type="PROSITE-ProRule" id="PRU01360"/>
    </source>
</evidence>
<evidence type="ECO:0000256" key="6">
    <source>
        <dbReference type="ARBA" id="ARBA00023077"/>
    </source>
</evidence>
<feature type="domain" description="TonB-dependent receptor-like beta-barrel" evidence="14">
    <location>
        <begin position="537"/>
        <end position="1054"/>
    </location>
</feature>
<accession>A0A562RAQ1</accession>
<dbReference type="InterPro" id="IPR039426">
    <property type="entry name" value="TonB-dep_rcpt-like"/>
</dbReference>
<dbReference type="PANTHER" id="PTHR40980:SF3">
    <property type="entry name" value="TONB-DEPENDENT RECEPTOR-LIKE BETA-BARREL DOMAIN-CONTAINING PROTEIN"/>
    <property type="match status" value="1"/>
</dbReference>
<dbReference type="PANTHER" id="PTHR40980">
    <property type="entry name" value="PLUG DOMAIN-CONTAINING PROTEIN"/>
    <property type="match status" value="1"/>
</dbReference>
<dbReference type="AlphaFoldDB" id="A0A562RAQ1"/>
<evidence type="ECO:0000313" key="16">
    <source>
        <dbReference type="EMBL" id="TWI65470.1"/>
    </source>
</evidence>
<feature type="region of interest" description="Disordered" evidence="12">
    <location>
        <begin position="39"/>
        <end position="80"/>
    </location>
</feature>
<comment type="subcellular location">
    <subcellularLocation>
        <location evidence="1 10">Cell outer membrane</location>
        <topology evidence="1 10">Multi-pass membrane protein</topology>
    </subcellularLocation>
</comment>
<reference evidence="16 17" key="1">
    <citation type="journal article" date="2015" name="Stand. Genomic Sci.">
        <title>Genomic Encyclopedia of Bacterial and Archaeal Type Strains, Phase III: the genomes of soil and plant-associated and newly described type strains.</title>
        <authorList>
            <person name="Whitman W.B."/>
            <person name="Woyke T."/>
            <person name="Klenk H.P."/>
            <person name="Zhou Y."/>
            <person name="Lilburn T.G."/>
            <person name="Beck B.J."/>
            <person name="De Vos P."/>
            <person name="Vandamme P."/>
            <person name="Eisen J.A."/>
            <person name="Garrity G."/>
            <person name="Hugenholtz P."/>
            <person name="Kyrpides N.C."/>
        </authorList>
    </citation>
    <scope>NUCLEOTIDE SEQUENCE [LARGE SCALE GENOMIC DNA]</scope>
    <source>
        <strain evidence="16 17">CGMCC 1.10822</strain>
    </source>
</reference>
<evidence type="ECO:0000256" key="8">
    <source>
        <dbReference type="ARBA" id="ARBA00023170"/>
    </source>
</evidence>
<evidence type="ECO:0000256" key="12">
    <source>
        <dbReference type="SAM" id="MobiDB-lite"/>
    </source>
</evidence>
<dbReference type="SUPFAM" id="SSF56935">
    <property type="entry name" value="Porins"/>
    <property type="match status" value="1"/>
</dbReference>
<evidence type="ECO:0000256" key="1">
    <source>
        <dbReference type="ARBA" id="ARBA00004571"/>
    </source>
</evidence>
<keyword evidence="7 10" id="KW-0472">Membrane</keyword>
<keyword evidence="6 11" id="KW-0798">TonB box</keyword>
<dbReference type="InterPro" id="IPR037066">
    <property type="entry name" value="Plug_dom_sf"/>
</dbReference>
<name>A0A562RAQ1_9BURK</name>
<proteinExistence type="inferred from homology"/>
<dbReference type="InterPro" id="IPR012910">
    <property type="entry name" value="Plug_dom"/>
</dbReference>
<feature type="chain" id="PRO_5021772543" evidence="13">
    <location>
        <begin position="35"/>
        <end position="1087"/>
    </location>
</feature>
<dbReference type="Gene3D" id="2.40.170.20">
    <property type="entry name" value="TonB-dependent receptor, beta-barrel domain"/>
    <property type="match status" value="1"/>
</dbReference>
<evidence type="ECO:0000313" key="17">
    <source>
        <dbReference type="Proteomes" id="UP000318431"/>
    </source>
</evidence>
<dbReference type="InterPro" id="IPR010104">
    <property type="entry name" value="TonB_rcpt_bac"/>
</dbReference>
<evidence type="ECO:0000259" key="15">
    <source>
        <dbReference type="Pfam" id="PF07715"/>
    </source>
</evidence>
<sequence>MTKHVNHGQAVGRLNRRTIFAIAASMLAAHAAMAQEATAVRTQSSDNTAGMSQSAPANDPAQGTAGAPAAPSAQTAASSAPAASSVPAAAPSADPSQGSVVVVTGTRKSVASAIDRKIRNATVSDSIIAEDINQFPDKNVGEALSRITGVQLTRSFGEGSQVSIRGVEPDLNRVEINGMSVLSTGGTAGRGAELRELASELIQSIDVYKGVTADMTEGGVGGTVSVKTRKPLDFKKPTIATTVSGEQSSSRGGVQPRGSLLLADKFFNNKLGLMGNFVYDKVLTQQDYARNTSWRFLRDWDASPEKTVVSKDPALAAIGSQAGCDALSGTAKTNCLSQWYDYSPGISRYGMWTRDHKRSSAEITAQYEFSKQFNAYVSYQDNKQDQRLNDRNFGTDFGNVNRLFSAGKAPVYNANGTVGTAGTCTAIPTTGTPAGMTVQNHYVTEYTVGNCLNVAGQGGQGAFSTSARDYELDIRSRYLSSGFSFKRDRLEVEGLIGTSSSDYFSDSNNVVLTQNAPGLKVTLDAQGLPHFTFPAGYSPDDASSYTQAQLQYRPSETRNTEDQAKIDAKYRLDGFFSKLWVGAQARKSAGRQYNGGGYLNSNDPSTTADDVSIISANVNQTLVYDPLNTSGVIRNPDTQSFLNNSYATKYATAAQMQALVSSIIGRTPGTFFNGYDKVSGLPTGWTTPNYAAAAPSFDTSHFNHGYLTSAPGSDGNTYAQIPAYKSEENVRSAYTRLDFDSELYGYSFSGNIGARYTNTRSRATGASSSRIRVQNSANSTAYTDYVISNSIATVDNEYHDLLPSANLMAWAIPDTLLVRLGWGKVMSRPRIDLLNPNINCIANSGSPTVGGDGTADDCTAGNPNLKPFRATNTDLSIEYYPSADTQVSAAFFQKKISSYILEKNLQKDVDVYGDGRLWDVTGAVNGEGATTKGIELTARTAFTFLPGWLGGFGVDTNYTRMNYKYAPGTERLNTLDGTVLPYPGLSKNSYNAALWYDRGPINARVAYNHRDAYYTGSNDVSGNPNFSEKTGYLDAKLQYRFNDNFTLSFEGKNLTDQAEITNAGDSFRVNELAFPGRRYYISLSYKN</sequence>
<evidence type="ECO:0000256" key="11">
    <source>
        <dbReference type="RuleBase" id="RU003357"/>
    </source>
</evidence>
<keyword evidence="17" id="KW-1185">Reference proteome</keyword>
<keyword evidence="5 10" id="KW-0812">Transmembrane</keyword>
<dbReference type="Pfam" id="PF07715">
    <property type="entry name" value="Plug"/>
    <property type="match status" value="1"/>
</dbReference>
<dbReference type="EMBL" id="VLLB01000004">
    <property type="protein sequence ID" value="TWI65470.1"/>
    <property type="molecule type" value="Genomic_DNA"/>
</dbReference>
<dbReference type="Proteomes" id="UP000318431">
    <property type="component" value="Unassembled WGS sequence"/>
</dbReference>
<evidence type="ECO:0000256" key="4">
    <source>
        <dbReference type="ARBA" id="ARBA00022452"/>
    </source>
</evidence>